<dbReference type="AlphaFoldDB" id="A0A507B7U9"/>
<keyword evidence="2" id="KW-1185">Reference proteome</keyword>
<sequence length="111" mass="12481">MESIYGLQPVAVPVTVDALFKAWSRDEYLRRLIDQLLSAQDSPEALTSVQGKAILEQRIKSFDSKPEVANEISRVISGVDEVKSPPPRPSLRSLRQTLLEEVFDTQEEDVL</sequence>
<dbReference type="EMBL" id="SKBQ01000026">
    <property type="protein sequence ID" value="TPX14694.1"/>
    <property type="molecule type" value="Genomic_DNA"/>
</dbReference>
<organism evidence="1 2">
    <name type="scientific">Thyridium curvatum</name>
    <dbReference type="NCBI Taxonomy" id="1093900"/>
    <lineage>
        <taxon>Eukaryota</taxon>
        <taxon>Fungi</taxon>
        <taxon>Dikarya</taxon>
        <taxon>Ascomycota</taxon>
        <taxon>Pezizomycotina</taxon>
        <taxon>Sordariomycetes</taxon>
        <taxon>Sordariomycetidae</taxon>
        <taxon>Thyridiales</taxon>
        <taxon>Thyridiaceae</taxon>
        <taxon>Thyridium</taxon>
    </lineage>
</organism>
<dbReference type="InParanoid" id="A0A507B7U9"/>
<protein>
    <submittedName>
        <fullName evidence="1">Uncharacterized protein</fullName>
    </submittedName>
</protein>
<comment type="caution">
    <text evidence="1">The sequence shown here is derived from an EMBL/GenBank/DDBJ whole genome shotgun (WGS) entry which is preliminary data.</text>
</comment>
<dbReference type="GeneID" id="41972536"/>
<evidence type="ECO:0000313" key="1">
    <source>
        <dbReference type="EMBL" id="TPX14694.1"/>
    </source>
</evidence>
<name>A0A507B7U9_9PEZI</name>
<dbReference type="Proteomes" id="UP000319257">
    <property type="component" value="Unassembled WGS sequence"/>
</dbReference>
<reference evidence="1 2" key="1">
    <citation type="submission" date="2019-06" db="EMBL/GenBank/DDBJ databases">
        <title>Draft genome sequence of the filamentous fungus Phialemoniopsis curvata isolated from diesel fuel.</title>
        <authorList>
            <person name="Varaljay V.A."/>
            <person name="Lyon W.J."/>
            <person name="Crouch A.L."/>
            <person name="Drake C.E."/>
            <person name="Hollomon J.M."/>
            <person name="Nadeau L.J."/>
            <person name="Nunn H.S."/>
            <person name="Stevenson B.S."/>
            <person name="Bojanowski C.L."/>
            <person name="Crookes-Goodson W.J."/>
        </authorList>
    </citation>
    <scope>NUCLEOTIDE SEQUENCE [LARGE SCALE GENOMIC DNA]</scope>
    <source>
        <strain evidence="1 2">D216</strain>
    </source>
</reference>
<gene>
    <name evidence="1" type="ORF">E0L32_005089</name>
</gene>
<evidence type="ECO:0000313" key="2">
    <source>
        <dbReference type="Proteomes" id="UP000319257"/>
    </source>
</evidence>
<dbReference type="RefSeq" id="XP_030996405.1">
    <property type="nucleotide sequence ID" value="XM_031139573.1"/>
</dbReference>
<accession>A0A507B7U9</accession>
<proteinExistence type="predicted"/>